<dbReference type="Pfam" id="PF00248">
    <property type="entry name" value="Aldo_ket_red"/>
    <property type="match status" value="1"/>
</dbReference>
<keyword evidence="6" id="KW-1185">Reference proteome</keyword>
<feature type="domain" description="NADP-dependent oxidoreductase" evidence="4">
    <location>
        <begin position="19"/>
        <end position="281"/>
    </location>
</feature>
<gene>
    <name evidence="5" type="ORF">VKT23_001140</name>
</gene>
<evidence type="ECO:0000313" key="6">
    <source>
        <dbReference type="Proteomes" id="UP001498398"/>
    </source>
</evidence>
<dbReference type="InterPro" id="IPR036812">
    <property type="entry name" value="NAD(P)_OxRdtase_dom_sf"/>
</dbReference>
<dbReference type="PRINTS" id="PR00069">
    <property type="entry name" value="ALDKETRDTASE"/>
</dbReference>
<evidence type="ECO:0000256" key="1">
    <source>
        <dbReference type="ARBA" id="ARBA00007905"/>
    </source>
</evidence>
<dbReference type="Proteomes" id="UP001498398">
    <property type="component" value="Unassembled WGS sequence"/>
</dbReference>
<dbReference type="InterPro" id="IPR023210">
    <property type="entry name" value="NADP_OxRdtase_dom"/>
</dbReference>
<dbReference type="CDD" id="cd19071">
    <property type="entry name" value="AKR_AKR1-5-like"/>
    <property type="match status" value="1"/>
</dbReference>
<reference evidence="5 6" key="1">
    <citation type="submission" date="2024-01" db="EMBL/GenBank/DDBJ databases">
        <title>A draft genome for the cacao thread blight pathogen Marasmiellus scandens.</title>
        <authorList>
            <person name="Baruah I.K."/>
            <person name="Leung J."/>
            <person name="Bukari Y."/>
            <person name="Amoako-Attah I."/>
            <person name="Meinhardt L.W."/>
            <person name="Bailey B.A."/>
            <person name="Cohen S.P."/>
        </authorList>
    </citation>
    <scope>NUCLEOTIDE SEQUENCE [LARGE SCALE GENOMIC DNA]</scope>
    <source>
        <strain evidence="5 6">GH-19</strain>
    </source>
</reference>
<dbReference type="PROSITE" id="PS00062">
    <property type="entry name" value="ALDOKETO_REDUCTASE_2"/>
    <property type="match status" value="1"/>
</dbReference>
<evidence type="ECO:0000256" key="3">
    <source>
        <dbReference type="ARBA" id="ARBA00023002"/>
    </source>
</evidence>
<dbReference type="PIRSF" id="PIRSF000097">
    <property type="entry name" value="AKR"/>
    <property type="match status" value="1"/>
</dbReference>
<dbReference type="InterPro" id="IPR018170">
    <property type="entry name" value="Aldo/ket_reductase_CS"/>
</dbReference>
<dbReference type="EMBL" id="JBANRG010000001">
    <property type="protein sequence ID" value="KAK7473036.1"/>
    <property type="molecule type" value="Genomic_DNA"/>
</dbReference>
<name>A0ABR1K666_9AGAR</name>
<dbReference type="PROSITE" id="PS00798">
    <property type="entry name" value="ALDOKETO_REDUCTASE_1"/>
    <property type="match status" value="1"/>
</dbReference>
<dbReference type="PANTHER" id="PTHR43827">
    <property type="entry name" value="2,5-DIKETO-D-GLUCONIC ACID REDUCTASE"/>
    <property type="match status" value="1"/>
</dbReference>
<accession>A0ABR1K666</accession>
<dbReference type="PANTHER" id="PTHR43827:SF3">
    <property type="entry name" value="NADP-DEPENDENT OXIDOREDUCTASE DOMAIN-CONTAINING PROTEIN"/>
    <property type="match status" value="1"/>
</dbReference>
<comment type="caution">
    <text evidence="5">The sequence shown here is derived from an EMBL/GenBank/DDBJ whole genome shotgun (WGS) entry which is preliminary data.</text>
</comment>
<evidence type="ECO:0000313" key="5">
    <source>
        <dbReference type="EMBL" id="KAK7473036.1"/>
    </source>
</evidence>
<dbReference type="Gene3D" id="3.20.20.100">
    <property type="entry name" value="NADP-dependent oxidoreductase domain"/>
    <property type="match status" value="1"/>
</dbReference>
<evidence type="ECO:0000259" key="4">
    <source>
        <dbReference type="Pfam" id="PF00248"/>
    </source>
</evidence>
<evidence type="ECO:0000256" key="2">
    <source>
        <dbReference type="ARBA" id="ARBA00022857"/>
    </source>
</evidence>
<dbReference type="InterPro" id="IPR020471">
    <property type="entry name" value="AKR"/>
</dbReference>
<organism evidence="5 6">
    <name type="scientific">Marasmiellus scandens</name>
    <dbReference type="NCBI Taxonomy" id="2682957"/>
    <lineage>
        <taxon>Eukaryota</taxon>
        <taxon>Fungi</taxon>
        <taxon>Dikarya</taxon>
        <taxon>Basidiomycota</taxon>
        <taxon>Agaricomycotina</taxon>
        <taxon>Agaricomycetes</taxon>
        <taxon>Agaricomycetidae</taxon>
        <taxon>Agaricales</taxon>
        <taxon>Marasmiineae</taxon>
        <taxon>Omphalotaceae</taxon>
        <taxon>Marasmiellus</taxon>
    </lineage>
</organism>
<keyword evidence="2" id="KW-0521">NADP</keyword>
<sequence>MASVPSFTLNNGRRIPSVGLGCWMGSFGDNEEVYEMCKKAISVGYRHFDTAAGYGNEKQVGRAIRDSGVPRSEFYVVTKLPNSHHHLVKEAFDQSLKDLDCEYIDLYLMHWPQALLRGEPFWSHNALQPNDHPTFVDCWKDMEKLLETDKVKSLGVSNFSIKNLGILLPHCTVVPTVNQIECHPCLPEHELKAYCDTQKILLTAWSPLGKPGNGQEISLLTDLVVRGIADKHGADVSQVLLSWGVQRQTIVIPKTVNEVRMKINISLINLDNKDIETLDQLHKQPGMHRALSDVHMPNGKVFGWTYEQLGWNMTTGGIVVSPSD</sequence>
<keyword evidence="3" id="KW-0560">Oxidoreductase</keyword>
<dbReference type="SUPFAM" id="SSF51430">
    <property type="entry name" value="NAD(P)-linked oxidoreductase"/>
    <property type="match status" value="1"/>
</dbReference>
<proteinExistence type="inferred from homology"/>
<comment type="similarity">
    <text evidence="1">Belongs to the aldo/keto reductase family.</text>
</comment>
<protein>
    <recommendedName>
        <fullName evidence="4">NADP-dependent oxidoreductase domain-containing protein</fullName>
    </recommendedName>
</protein>